<dbReference type="STRING" id="403935.SAMN05216481_104341"/>
<protein>
    <submittedName>
        <fullName evidence="4">Poly-gamma-glutamate synthesis protein (Capsule biosynthesis protein)</fullName>
    </submittedName>
</protein>
<dbReference type="PANTHER" id="PTHR33393">
    <property type="entry name" value="POLYGLUTAMINE SYNTHESIS ACCESSORY PROTEIN RV0574C-RELATED"/>
    <property type="match status" value="1"/>
</dbReference>
<dbReference type="PANTHER" id="PTHR33393:SF13">
    <property type="entry name" value="PGA BIOSYNTHESIS PROTEIN CAPA"/>
    <property type="match status" value="1"/>
</dbReference>
<keyword evidence="5" id="KW-1185">Reference proteome</keyword>
<evidence type="ECO:0000256" key="1">
    <source>
        <dbReference type="ARBA" id="ARBA00005662"/>
    </source>
</evidence>
<dbReference type="InterPro" id="IPR029052">
    <property type="entry name" value="Metallo-depent_PP-like"/>
</dbReference>
<proteinExistence type="inferred from homology"/>
<dbReference type="CDD" id="cd07381">
    <property type="entry name" value="MPP_CapA"/>
    <property type="match status" value="1"/>
</dbReference>
<feature type="region of interest" description="Disordered" evidence="2">
    <location>
        <begin position="1"/>
        <end position="26"/>
    </location>
</feature>
<dbReference type="Gene3D" id="3.60.21.10">
    <property type="match status" value="1"/>
</dbReference>
<feature type="domain" description="Capsule synthesis protein CapA" evidence="3">
    <location>
        <begin position="79"/>
        <end position="329"/>
    </location>
</feature>
<dbReference type="InterPro" id="IPR019079">
    <property type="entry name" value="Capsule_synth_CapA"/>
</dbReference>
<organism evidence="4 5">
    <name type="scientific">Streptomyces radiopugnans</name>
    <dbReference type="NCBI Taxonomy" id="403935"/>
    <lineage>
        <taxon>Bacteria</taxon>
        <taxon>Bacillati</taxon>
        <taxon>Actinomycetota</taxon>
        <taxon>Actinomycetes</taxon>
        <taxon>Kitasatosporales</taxon>
        <taxon>Streptomycetaceae</taxon>
        <taxon>Streptomyces</taxon>
    </lineage>
</organism>
<evidence type="ECO:0000313" key="5">
    <source>
        <dbReference type="Proteomes" id="UP000199055"/>
    </source>
</evidence>
<accession>A0A1H9E024</accession>
<dbReference type="SMART" id="SM00854">
    <property type="entry name" value="PGA_cap"/>
    <property type="match status" value="1"/>
</dbReference>
<sequence>MRRITPVGAAAGRSAPRTTGRTDAGGAANRIRRIRRGRPIRPAGAAAALALAALAACTAPGTAPGEDRAARAEGGRPFTVVATGDIIPYPSIIEQARRDAGGTGHDFTRILAGVKPVVAPADIALCHMETPYGDEDGPFTGYPLFRSPPQLARALRTTGYDSCSTASNHSLDDGFEGVRRTLDALDAAGVRHTGTARSAAEAARPALLEAGGARIAHLSYTYGTNGIPLPGDRPWAVSLLEPDRVLADARAARRAGADVVIVSLHWGTEWQQAPDAAQKELARRLTAARTGAGRDIDLLIGTHNHVPQPYEKVNGTWVVYGLGDQVASFVPEEKRSGNEGSMARFTFAPENGRWSVAKAEFLVGHSDTGPPFRVVRATAENFPEVHARVREAVLSRGAGEDGLTEGR</sequence>
<dbReference type="Proteomes" id="UP000199055">
    <property type="component" value="Unassembled WGS sequence"/>
</dbReference>
<evidence type="ECO:0000256" key="2">
    <source>
        <dbReference type="SAM" id="MobiDB-lite"/>
    </source>
</evidence>
<comment type="similarity">
    <text evidence="1">Belongs to the CapA family.</text>
</comment>
<dbReference type="InterPro" id="IPR052169">
    <property type="entry name" value="CW_Biosynth-Accessory"/>
</dbReference>
<dbReference type="EMBL" id="FOET01000004">
    <property type="protein sequence ID" value="SEQ18288.1"/>
    <property type="molecule type" value="Genomic_DNA"/>
</dbReference>
<dbReference type="AlphaFoldDB" id="A0A1H9E024"/>
<evidence type="ECO:0000313" key="4">
    <source>
        <dbReference type="EMBL" id="SEQ18288.1"/>
    </source>
</evidence>
<dbReference type="SUPFAM" id="SSF56300">
    <property type="entry name" value="Metallo-dependent phosphatases"/>
    <property type="match status" value="1"/>
</dbReference>
<gene>
    <name evidence="4" type="ORF">SAMN05216481_104341</name>
</gene>
<evidence type="ECO:0000259" key="3">
    <source>
        <dbReference type="SMART" id="SM00854"/>
    </source>
</evidence>
<dbReference type="Pfam" id="PF09587">
    <property type="entry name" value="PGA_cap"/>
    <property type="match status" value="1"/>
</dbReference>
<name>A0A1H9E024_9ACTN</name>
<reference evidence="4 5" key="1">
    <citation type="submission" date="2016-10" db="EMBL/GenBank/DDBJ databases">
        <authorList>
            <person name="de Groot N.N."/>
        </authorList>
    </citation>
    <scope>NUCLEOTIDE SEQUENCE [LARGE SCALE GENOMIC DNA]</scope>
    <source>
        <strain evidence="4 5">CGMCC 4.3519</strain>
    </source>
</reference>